<feature type="compositionally biased region" description="Basic and acidic residues" evidence="1">
    <location>
        <begin position="266"/>
        <end position="279"/>
    </location>
</feature>
<protein>
    <recommendedName>
        <fullName evidence="4">DUF3945 domain-containing protein</fullName>
    </recommendedName>
</protein>
<evidence type="ECO:0000256" key="1">
    <source>
        <dbReference type="SAM" id="MobiDB-lite"/>
    </source>
</evidence>
<feature type="region of interest" description="Disordered" evidence="1">
    <location>
        <begin position="247"/>
        <end position="289"/>
    </location>
</feature>
<dbReference type="PATRIC" id="fig|1229276.3.peg.3792"/>
<dbReference type="EMBL" id="JJMU01000066">
    <property type="protein sequence ID" value="KGE12627.1"/>
    <property type="molecule type" value="Genomic_DNA"/>
</dbReference>
<dbReference type="RefSeq" id="WP_037503056.1">
    <property type="nucleotide sequence ID" value="NZ_JJMU01000066.1"/>
</dbReference>
<dbReference type="OrthoDB" id="6372253at2"/>
<keyword evidence="3" id="KW-1185">Reference proteome</keyword>
<dbReference type="STRING" id="1229276.DI53_3667"/>
<reference evidence="2 3" key="2">
    <citation type="journal article" date="2015" name="PLoS ONE">
        <title>Whole-Genome Optical Mapping and Finished Genome Sequence of Sphingobacterium deserti sp. nov., a New Species Isolated from the Western Desert of China.</title>
        <authorList>
            <person name="Teng C."/>
            <person name="Zhou Z."/>
            <person name="Molnar I."/>
            <person name="Li X."/>
            <person name="Tang R."/>
            <person name="Chen M."/>
            <person name="Wang L."/>
            <person name="Su S."/>
            <person name="Zhang W."/>
            <person name="Lin M."/>
        </authorList>
    </citation>
    <scope>NUCLEOTIDE SEQUENCE [LARGE SCALE GENOMIC DNA]</scope>
    <source>
        <strain evidence="3">ACCC05744</strain>
    </source>
</reference>
<dbReference type="Proteomes" id="UP000031802">
    <property type="component" value="Unassembled WGS sequence"/>
</dbReference>
<evidence type="ECO:0000313" key="2">
    <source>
        <dbReference type="EMBL" id="KGE12627.1"/>
    </source>
</evidence>
<reference evidence="3" key="1">
    <citation type="submission" date="2014-04" db="EMBL/GenBank/DDBJ databases">
        <title>Whole-Genome optical mapping and complete genome sequence of Sphingobacterium deserti sp. nov., a new spaces isolated from desert in the west of China.</title>
        <authorList>
            <person name="Teng C."/>
            <person name="Zhou Z."/>
            <person name="Li X."/>
            <person name="Chen M."/>
            <person name="Lin M."/>
            <person name="Wang L."/>
            <person name="Su S."/>
            <person name="Zhang C."/>
            <person name="Zhang W."/>
        </authorList>
    </citation>
    <scope>NUCLEOTIDE SEQUENCE [LARGE SCALE GENOMIC DNA]</scope>
    <source>
        <strain evidence="3">ACCC05744</strain>
    </source>
</reference>
<organism evidence="2 3">
    <name type="scientific">Sphingobacterium deserti</name>
    <dbReference type="NCBI Taxonomy" id="1229276"/>
    <lineage>
        <taxon>Bacteria</taxon>
        <taxon>Pseudomonadati</taxon>
        <taxon>Bacteroidota</taxon>
        <taxon>Sphingobacteriia</taxon>
        <taxon>Sphingobacteriales</taxon>
        <taxon>Sphingobacteriaceae</taxon>
        <taxon>Sphingobacterium</taxon>
    </lineage>
</organism>
<comment type="caution">
    <text evidence="2">The sequence shown here is derived from an EMBL/GenBank/DDBJ whole genome shotgun (WGS) entry which is preliminary data.</text>
</comment>
<evidence type="ECO:0000313" key="3">
    <source>
        <dbReference type="Proteomes" id="UP000031802"/>
    </source>
</evidence>
<dbReference type="AlphaFoldDB" id="A0A0B8SYV0"/>
<dbReference type="eggNOG" id="ENOG502Z8XB">
    <property type="taxonomic scope" value="Bacteria"/>
</dbReference>
<name>A0A0B8SYV0_9SPHI</name>
<sequence length="289" mass="33227">MNENNLEYLKKTLDNLGFDNKLNEVLETAIRREIPNFSLGIQTTHRPLDSVDPKAARTEKLSFDINFNRSKDSDMYFLNDYKVTLHQKDNPVVRSQTFNLERDYRVTALQAFKLLSGQAIENDVFLRTKNEPNRENAPNQERTPVWFKLNLEVKDAYGNHPMRTFRPEYGYDLEASLKKYPIKGLKDAEKLQEVSKALRNGNIVQADLQIGRRTIPVTLAANPQMKTVDILDKDRREVRDEAIFASKDKTQSVKVPRAADLSAGRETSESKIEANREDVEQAPSAKRSR</sequence>
<gene>
    <name evidence="2" type="ORF">DI53_3667</name>
</gene>
<evidence type="ECO:0008006" key="4">
    <source>
        <dbReference type="Google" id="ProtNLM"/>
    </source>
</evidence>
<proteinExistence type="predicted"/>
<accession>A0A0B8SYV0</accession>